<protein>
    <submittedName>
        <fullName evidence="3">Retrovirus-related Pol polyprotein from transposon 412</fullName>
    </submittedName>
</protein>
<evidence type="ECO:0000313" key="3">
    <source>
        <dbReference type="EMBL" id="GBP17363.1"/>
    </source>
</evidence>
<dbReference type="AlphaFoldDB" id="A0A4C1TTL4"/>
<feature type="region of interest" description="Disordered" evidence="1">
    <location>
        <begin position="381"/>
        <end position="408"/>
    </location>
</feature>
<accession>A0A4C1TTL4</accession>
<dbReference type="InterPro" id="IPR041588">
    <property type="entry name" value="Integrase_H2C2"/>
</dbReference>
<dbReference type="GO" id="GO:0015074">
    <property type="term" value="P:DNA integration"/>
    <property type="evidence" value="ECO:0007669"/>
    <property type="project" value="InterPro"/>
</dbReference>
<dbReference type="Gene3D" id="1.10.340.70">
    <property type="match status" value="1"/>
</dbReference>
<dbReference type="PANTHER" id="PTHR38681">
    <property type="entry name" value="RETROVIRUS-RELATED POL POLYPROTEIN FROM TRANSPOSON 412-LIKE PROTEIN-RELATED"/>
    <property type="match status" value="1"/>
</dbReference>
<dbReference type="GO" id="GO:0003676">
    <property type="term" value="F:nucleic acid binding"/>
    <property type="evidence" value="ECO:0007669"/>
    <property type="project" value="InterPro"/>
</dbReference>
<dbReference type="PANTHER" id="PTHR38681:SF1">
    <property type="entry name" value="RETROVIRUS-RELATED POL POLYPROTEIN FROM TRANSPOSON 412-LIKE PROTEIN"/>
    <property type="match status" value="1"/>
</dbReference>
<dbReference type="Pfam" id="PF00665">
    <property type="entry name" value="rve"/>
    <property type="match status" value="1"/>
</dbReference>
<dbReference type="PROSITE" id="PS50994">
    <property type="entry name" value="INTEGRASE"/>
    <property type="match status" value="1"/>
</dbReference>
<dbReference type="SUPFAM" id="SSF53098">
    <property type="entry name" value="Ribonuclease H-like"/>
    <property type="match status" value="1"/>
</dbReference>
<dbReference type="Proteomes" id="UP000299102">
    <property type="component" value="Unassembled WGS sequence"/>
</dbReference>
<evidence type="ECO:0000256" key="1">
    <source>
        <dbReference type="SAM" id="MobiDB-lite"/>
    </source>
</evidence>
<gene>
    <name evidence="3" type="primary">POL</name>
    <name evidence="3" type="ORF">EVAR_70486_1</name>
</gene>
<dbReference type="InterPro" id="IPR012337">
    <property type="entry name" value="RNaseH-like_sf"/>
</dbReference>
<dbReference type="OrthoDB" id="775972at2759"/>
<evidence type="ECO:0000259" key="2">
    <source>
        <dbReference type="PROSITE" id="PS50994"/>
    </source>
</evidence>
<dbReference type="FunFam" id="3.30.420.10:FF:000032">
    <property type="entry name" value="Retrovirus-related Pol polyprotein from transposon 297-like Protein"/>
    <property type="match status" value="1"/>
</dbReference>
<sequence length="419" mass="48061">MAVEQENDSELKSLIEPGKDSLKFSRLPIPGSTKFMYCNVDGTNIRPYVPVNHRDIVMRKLHNLAHPSIRATRKLVSERYVWPALAKDVAEFVRGCLQCQKVKSNKYTSAPLSNYDVTDKRFQHINIDLIGPLPTSGGNRYCLTCIDRFSRWPTAIPIPDISAHTVALAFISGWVASYGVPECITTDLGKQFQSSLFKELTTILGIRHLRTTAYHPQANGMIERWHRTLKNAIKCYASKDWSFILPLVLLGLRTTVKLDIGVSPAELLYGTQLRLPGEFWSESKSKVSQTEFVQQLRRAMADLRCPKTSWHTTKDHYVDPDLNSCKFVFVRVDRVRKPLEAAFEGPFEVEKRYKKYFVIKRGNSKDKVTVDRIKPAKTYRCDVQEPRKESQDNQETEGMEPPLKVTRYGRRVKFPNFSN</sequence>
<dbReference type="EMBL" id="BGZK01006277">
    <property type="protein sequence ID" value="GBP17363.1"/>
    <property type="molecule type" value="Genomic_DNA"/>
</dbReference>
<feature type="compositionally biased region" description="Basic and acidic residues" evidence="1">
    <location>
        <begin position="381"/>
        <end position="391"/>
    </location>
</feature>
<name>A0A4C1TTL4_EUMVA</name>
<reference evidence="3 4" key="1">
    <citation type="journal article" date="2019" name="Commun. Biol.">
        <title>The bagworm genome reveals a unique fibroin gene that provides high tensile strength.</title>
        <authorList>
            <person name="Kono N."/>
            <person name="Nakamura H."/>
            <person name="Ohtoshi R."/>
            <person name="Tomita M."/>
            <person name="Numata K."/>
            <person name="Arakawa K."/>
        </authorList>
    </citation>
    <scope>NUCLEOTIDE SEQUENCE [LARGE SCALE GENOMIC DNA]</scope>
</reference>
<dbReference type="STRING" id="151549.A0A4C1TTL4"/>
<feature type="domain" description="Integrase catalytic" evidence="2">
    <location>
        <begin position="107"/>
        <end position="284"/>
    </location>
</feature>
<evidence type="ECO:0000313" key="4">
    <source>
        <dbReference type="Proteomes" id="UP000299102"/>
    </source>
</evidence>
<dbReference type="Pfam" id="PF17921">
    <property type="entry name" value="Integrase_H2C2"/>
    <property type="match status" value="1"/>
</dbReference>
<comment type="caution">
    <text evidence="3">The sequence shown here is derived from an EMBL/GenBank/DDBJ whole genome shotgun (WGS) entry which is preliminary data.</text>
</comment>
<organism evidence="3 4">
    <name type="scientific">Eumeta variegata</name>
    <name type="common">Bagworm moth</name>
    <name type="synonym">Eumeta japonica</name>
    <dbReference type="NCBI Taxonomy" id="151549"/>
    <lineage>
        <taxon>Eukaryota</taxon>
        <taxon>Metazoa</taxon>
        <taxon>Ecdysozoa</taxon>
        <taxon>Arthropoda</taxon>
        <taxon>Hexapoda</taxon>
        <taxon>Insecta</taxon>
        <taxon>Pterygota</taxon>
        <taxon>Neoptera</taxon>
        <taxon>Endopterygota</taxon>
        <taxon>Lepidoptera</taxon>
        <taxon>Glossata</taxon>
        <taxon>Ditrysia</taxon>
        <taxon>Tineoidea</taxon>
        <taxon>Psychidae</taxon>
        <taxon>Oiketicinae</taxon>
        <taxon>Eumeta</taxon>
    </lineage>
</organism>
<dbReference type="InterPro" id="IPR001584">
    <property type="entry name" value="Integrase_cat-core"/>
</dbReference>
<dbReference type="InterPro" id="IPR036397">
    <property type="entry name" value="RNaseH_sf"/>
</dbReference>
<dbReference type="Gene3D" id="3.30.420.10">
    <property type="entry name" value="Ribonuclease H-like superfamily/Ribonuclease H"/>
    <property type="match status" value="1"/>
</dbReference>
<keyword evidence="4" id="KW-1185">Reference proteome</keyword>
<proteinExistence type="predicted"/>